<sequence>MNIVIDEQALQHCGKILTACKWKLACAESMTAGFLSSVYAMEVHSGDYFLGSIVCYEDTVKERLLAVPAAKLKKYCAESAVATLRIMDGLRAQFPGAQVYISVTGLAYETTNPKQKRSIGTVYYAFGLGDSTVIYKRSYSGTAAEIIVETCNDIFRDLAQWLEKVTKKNKNSPLYEN</sequence>
<dbReference type="OrthoDB" id="6659578at2"/>
<proteinExistence type="predicted"/>
<dbReference type="EMBL" id="FUZF01000001">
    <property type="protein sequence ID" value="SKB37718.1"/>
    <property type="molecule type" value="Genomic_DNA"/>
</dbReference>
<reference evidence="3" key="1">
    <citation type="submission" date="2017-02" db="EMBL/GenBank/DDBJ databases">
        <authorList>
            <person name="Varghese N."/>
            <person name="Submissions S."/>
        </authorList>
    </citation>
    <scope>NUCLEOTIDE SEQUENCE [LARGE SCALE GENOMIC DNA]</scope>
    <source>
        <strain evidence="3">DSM 24091</strain>
    </source>
</reference>
<keyword evidence="3" id="KW-1185">Reference proteome</keyword>
<dbReference type="RefSeq" id="WP_079640477.1">
    <property type="nucleotide sequence ID" value="NZ_FUZF01000001.1"/>
</dbReference>
<evidence type="ECO:0000259" key="1">
    <source>
        <dbReference type="Pfam" id="PF02464"/>
    </source>
</evidence>
<name>A0A1T5ARU7_9SPHI</name>
<dbReference type="Proteomes" id="UP000190150">
    <property type="component" value="Unassembled WGS sequence"/>
</dbReference>
<feature type="domain" description="CinA C-terminal" evidence="1">
    <location>
        <begin position="9"/>
        <end position="160"/>
    </location>
</feature>
<evidence type="ECO:0000313" key="2">
    <source>
        <dbReference type="EMBL" id="SKB37718.1"/>
    </source>
</evidence>
<dbReference type="SUPFAM" id="SSF142433">
    <property type="entry name" value="CinA-like"/>
    <property type="match status" value="1"/>
</dbReference>
<organism evidence="2 3">
    <name type="scientific">Sphingobacterium nematocida</name>
    <dbReference type="NCBI Taxonomy" id="1513896"/>
    <lineage>
        <taxon>Bacteria</taxon>
        <taxon>Pseudomonadati</taxon>
        <taxon>Bacteroidota</taxon>
        <taxon>Sphingobacteriia</taxon>
        <taxon>Sphingobacteriales</taxon>
        <taxon>Sphingobacteriaceae</taxon>
        <taxon>Sphingobacterium</taxon>
    </lineage>
</organism>
<dbReference type="InterPro" id="IPR036653">
    <property type="entry name" value="CinA-like_C"/>
</dbReference>
<dbReference type="InterPro" id="IPR008136">
    <property type="entry name" value="CinA_C"/>
</dbReference>
<accession>A0A1T5ARU7</accession>
<dbReference type="Gene3D" id="3.90.950.20">
    <property type="entry name" value="CinA-like"/>
    <property type="match status" value="1"/>
</dbReference>
<gene>
    <name evidence="2" type="ORF">SAMN05660841_00115</name>
</gene>
<dbReference type="AlphaFoldDB" id="A0A1T5ARU7"/>
<dbReference type="Pfam" id="PF02464">
    <property type="entry name" value="CinA"/>
    <property type="match status" value="1"/>
</dbReference>
<protein>
    <submittedName>
        <fullName evidence="2">Nicotinamide-nucleotide amidase</fullName>
    </submittedName>
</protein>
<evidence type="ECO:0000313" key="3">
    <source>
        <dbReference type="Proteomes" id="UP000190150"/>
    </source>
</evidence>
<dbReference type="STRING" id="1513896.SAMN05660841_00115"/>